<dbReference type="PROSITE" id="PS00028">
    <property type="entry name" value="ZINC_FINGER_C2H2_1"/>
    <property type="match status" value="1"/>
</dbReference>
<feature type="domain" description="C2H2-type" evidence="3">
    <location>
        <begin position="230"/>
        <end position="260"/>
    </location>
</feature>
<protein>
    <recommendedName>
        <fullName evidence="3">C2H2-type domain-containing protein</fullName>
    </recommendedName>
</protein>
<keyword evidence="1" id="KW-0479">Metal-binding</keyword>
<sequence length="574" mass="62471">MSLNGGSITQPDSRTDNPDGGMPQHHQHQPSSLAAPPQVSHDHEDQVDRQMLRHLMRKYTAEELSRLMQEEDGTSAPNAETASVLTSSTYSSVISDDVPSLFDSASGIHTLSDTSSARGSIISYVSTRTAKLLGRKRHGGGGGGGGGSNTNSNTSSARQSISRTNDSSSTISQCDVAAAGDDASSSAGATKQKGTFECGFCKEEGLSKTCTRKNDLKRHIEDFHNTNAQWHCRHRGCGMVFDWQTVYKTHLKHAHGGSRMALDDAKVTLCPQTVFACGFDNCAQVLEAPSDAEISGTFKEYVAHVIKHLDGAANSGEWTYSTRMRNLMRQSGVLGALANAPWSEADWNHLTWHTQSSNILRKRLETRHLGDLRLLVQYALALGSNPAAVAEFHESFKLPIADECEMPIRGHMNKMPLQVPPPQPPPAPQPQQRAQDHDRDQFSFKISRGTGRHPQLANYYASQRQILVARPPVRSGRSARPPARAVPTSSLMQPQQQQQAFQRPPSAAPNMFDPTNYYRSQPQHQCPMLGAAEGGIIADDLRSLRSMASSTSSSNNMNGADVDMSDAQMMGGDN</sequence>
<dbReference type="OrthoDB" id="5208775at2759"/>
<feature type="compositionally biased region" description="Low complexity" evidence="2">
    <location>
        <begin position="546"/>
        <end position="557"/>
    </location>
</feature>
<evidence type="ECO:0000256" key="1">
    <source>
        <dbReference type="PROSITE-ProRule" id="PRU00042"/>
    </source>
</evidence>
<evidence type="ECO:0000256" key="2">
    <source>
        <dbReference type="SAM" id="MobiDB-lite"/>
    </source>
</evidence>
<name>A0A086T5L2_HAPC1</name>
<dbReference type="InterPro" id="IPR013087">
    <property type="entry name" value="Znf_C2H2_type"/>
</dbReference>
<keyword evidence="1" id="KW-0863">Zinc-finger</keyword>
<keyword evidence="5" id="KW-1185">Reference proteome</keyword>
<dbReference type="HOGENOM" id="CLU_016775_1_0_1"/>
<feature type="region of interest" description="Disordered" evidence="2">
    <location>
        <begin position="133"/>
        <end position="168"/>
    </location>
</feature>
<feature type="compositionally biased region" description="Pro residues" evidence="2">
    <location>
        <begin position="418"/>
        <end position="429"/>
    </location>
</feature>
<dbReference type="PROSITE" id="PS50157">
    <property type="entry name" value="ZINC_FINGER_C2H2_2"/>
    <property type="match status" value="1"/>
</dbReference>
<dbReference type="Proteomes" id="UP000029964">
    <property type="component" value="Unassembled WGS sequence"/>
</dbReference>
<comment type="caution">
    <text evidence="4">The sequence shown here is derived from an EMBL/GenBank/DDBJ whole genome shotgun (WGS) entry which is preliminary data.</text>
</comment>
<organism evidence="4 5">
    <name type="scientific">Hapsidospora chrysogenum (strain ATCC 11550 / CBS 779.69 / DSM 880 / IAM 14645 / JCM 23072 / IMI 49137)</name>
    <name type="common">Acremonium chrysogenum</name>
    <dbReference type="NCBI Taxonomy" id="857340"/>
    <lineage>
        <taxon>Eukaryota</taxon>
        <taxon>Fungi</taxon>
        <taxon>Dikarya</taxon>
        <taxon>Ascomycota</taxon>
        <taxon>Pezizomycotina</taxon>
        <taxon>Sordariomycetes</taxon>
        <taxon>Hypocreomycetidae</taxon>
        <taxon>Hypocreales</taxon>
        <taxon>Bionectriaceae</taxon>
        <taxon>Hapsidospora</taxon>
    </lineage>
</organism>
<dbReference type="EMBL" id="JPKY01000045">
    <property type="protein sequence ID" value="KFH44644.1"/>
    <property type="molecule type" value="Genomic_DNA"/>
</dbReference>
<feature type="region of interest" description="Disordered" evidence="2">
    <location>
        <begin position="412"/>
        <end position="439"/>
    </location>
</feature>
<gene>
    <name evidence="4" type="ORF">ACRE_045620</name>
</gene>
<keyword evidence="1" id="KW-0862">Zinc</keyword>
<reference evidence="5" key="1">
    <citation type="journal article" date="2014" name="Genome Announc.">
        <title>Genome sequence and annotation of Acremonium chrysogenum, producer of the beta-lactam antibiotic cephalosporin C.</title>
        <authorList>
            <person name="Terfehr D."/>
            <person name="Dahlmann T.A."/>
            <person name="Specht T."/>
            <person name="Zadra I."/>
            <person name="Kuernsteiner H."/>
            <person name="Kueck U."/>
        </authorList>
    </citation>
    <scope>NUCLEOTIDE SEQUENCE [LARGE SCALE GENOMIC DNA]</scope>
    <source>
        <strain evidence="5">ATCC 11550 / CBS 779.69 / DSM 880 / IAM 14645 / JCM 23072 / IMI 49137</strain>
    </source>
</reference>
<feature type="compositionally biased region" description="Polar residues" evidence="2">
    <location>
        <begin position="1"/>
        <end position="12"/>
    </location>
</feature>
<dbReference type="STRING" id="857340.A0A086T5L2"/>
<evidence type="ECO:0000259" key="3">
    <source>
        <dbReference type="PROSITE" id="PS50157"/>
    </source>
</evidence>
<dbReference type="SMART" id="SM00355">
    <property type="entry name" value="ZnF_C2H2"/>
    <property type="match status" value="2"/>
</dbReference>
<feature type="region of interest" description="Disordered" evidence="2">
    <location>
        <begin position="1"/>
        <end position="46"/>
    </location>
</feature>
<accession>A0A086T5L2</accession>
<feature type="compositionally biased region" description="Polar residues" evidence="2">
    <location>
        <begin position="157"/>
        <end position="168"/>
    </location>
</feature>
<feature type="region of interest" description="Disordered" evidence="2">
    <location>
        <begin position="546"/>
        <end position="574"/>
    </location>
</feature>
<dbReference type="AlphaFoldDB" id="A0A086T5L2"/>
<dbReference type="Gene3D" id="3.30.160.60">
    <property type="entry name" value="Classic Zinc Finger"/>
    <property type="match status" value="1"/>
</dbReference>
<evidence type="ECO:0000313" key="4">
    <source>
        <dbReference type="EMBL" id="KFH44644.1"/>
    </source>
</evidence>
<evidence type="ECO:0000313" key="5">
    <source>
        <dbReference type="Proteomes" id="UP000029964"/>
    </source>
</evidence>
<dbReference type="GO" id="GO:0008270">
    <property type="term" value="F:zinc ion binding"/>
    <property type="evidence" value="ECO:0007669"/>
    <property type="project" value="UniProtKB-KW"/>
</dbReference>
<proteinExistence type="predicted"/>